<evidence type="ECO:0000256" key="1">
    <source>
        <dbReference type="ARBA" id="ARBA00006607"/>
    </source>
</evidence>
<organism evidence="3 4">
    <name type="scientific">Rhododendron simsii</name>
    <name type="common">Sims's rhododendron</name>
    <dbReference type="NCBI Taxonomy" id="118357"/>
    <lineage>
        <taxon>Eukaryota</taxon>
        <taxon>Viridiplantae</taxon>
        <taxon>Streptophyta</taxon>
        <taxon>Embryophyta</taxon>
        <taxon>Tracheophyta</taxon>
        <taxon>Spermatophyta</taxon>
        <taxon>Magnoliopsida</taxon>
        <taxon>eudicotyledons</taxon>
        <taxon>Gunneridae</taxon>
        <taxon>Pentapetalae</taxon>
        <taxon>asterids</taxon>
        <taxon>Ericales</taxon>
        <taxon>Ericaceae</taxon>
        <taxon>Ericoideae</taxon>
        <taxon>Rhodoreae</taxon>
        <taxon>Rhododendron</taxon>
    </lineage>
</organism>
<gene>
    <name evidence="3" type="ORF">RHSIM_Rhsim03G0100500</name>
</gene>
<dbReference type="PANTHER" id="PTHR45633">
    <property type="entry name" value="60 KDA HEAT SHOCK PROTEIN, MITOCHONDRIAL"/>
    <property type="match status" value="1"/>
</dbReference>
<keyword evidence="4" id="KW-1185">Reference proteome</keyword>
<dbReference type="InterPro" id="IPR001844">
    <property type="entry name" value="Cpn60/GroEL"/>
</dbReference>
<dbReference type="Gene3D" id="1.10.560.10">
    <property type="entry name" value="GroEL-like equatorial domain"/>
    <property type="match status" value="1"/>
</dbReference>
<reference evidence="3" key="1">
    <citation type="submission" date="2019-11" db="EMBL/GenBank/DDBJ databases">
        <authorList>
            <person name="Liu Y."/>
            <person name="Hou J."/>
            <person name="Li T.-Q."/>
            <person name="Guan C.-H."/>
            <person name="Wu X."/>
            <person name="Wu H.-Z."/>
            <person name="Ling F."/>
            <person name="Zhang R."/>
            <person name="Shi X.-G."/>
            <person name="Ren J.-P."/>
            <person name="Chen E.-F."/>
            <person name="Sun J.-M."/>
        </authorList>
    </citation>
    <scope>NUCLEOTIDE SEQUENCE</scope>
    <source>
        <strain evidence="3">Adult_tree_wgs_1</strain>
        <tissue evidence="3">Leaves</tissue>
    </source>
</reference>
<dbReference type="GO" id="GO:0042026">
    <property type="term" value="P:protein refolding"/>
    <property type="evidence" value="ECO:0007669"/>
    <property type="project" value="InterPro"/>
</dbReference>
<dbReference type="Proteomes" id="UP000626092">
    <property type="component" value="Unassembled WGS sequence"/>
</dbReference>
<evidence type="ECO:0000313" key="4">
    <source>
        <dbReference type="Proteomes" id="UP000626092"/>
    </source>
</evidence>
<accession>A0A834LVH8</accession>
<dbReference type="AlphaFoldDB" id="A0A834LVH8"/>
<comment type="similarity">
    <text evidence="1">Belongs to the chaperonin (HSP60) family.</text>
</comment>
<keyword evidence="2" id="KW-0143">Chaperone</keyword>
<sequence>MHPTLACIKSDAIKDSLENDEEKGYNLERTLSYPLKLIAKTAGANGSVVSEKVLSNDNPKFKYNAGMGEYEDLMAAVIIDPTKVSFRGKQLLQMRLCV</sequence>
<dbReference type="GO" id="GO:0140662">
    <property type="term" value="F:ATP-dependent protein folding chaperone"/>
    <property type="evidence" value="ECO:0007669"/>
    <property type="project" value="InterPro"/>
</dbReference>
<comment type="caution">
    <text evidence="3">The sequence shown here is derived from an EMBL/GenBank/DDBJ whole genome shotgun (WGS) entry which is preliminary data.</text>
</comment>
<dbReference type="OrthoDB" id="1935563at2759"/>
<evidence type="ECO:0000256" key="2">
    <source>
        <dbReference type="ARBA" id="ARBA00023186"/>
    </source>
</evidence>
<name>A0A834LVH8_RHOSS</name>
<proteinExistence type="inferred from homology"/>
<dbReference type="InterPro" id="IPR027413">
    <property type="entry name" value="GROEL-like_equatorial_sf"/>
</dbReference>
<evidence type="ECO:0000313" key="3">
    <source>
        <dbReference type="EMBL" id="KAF7148558.1"/>
    </source>
</evidence>
<dbReference type="SUPFAM" id="SSF48592">
    <property type="entry name" value="GroEL equatorial domain-like"/>
    <property type="match status" value="1"/>
</dbReference>
<dbReference type="EMBL" id="WJXA01000003">
    <property type="protein sequence ID" value="KAF7148558.1"/>
    <property type="molecule type" value="Genomic_DNA"/>
</dbReference>
<protein>
    <submittedName>
        <fullName evidence="3">Uncharacterized protein</fullName>
    </submittedName>
</protein>